<proteinExistence type="predicted"/>
<accession>A0A5M6DR27</accession>
<dbReference type="PANTHER" id="PTHR33371:SF4">
    <property type="entry name" value="INTERMEMBRANE PHOSPHOLIPID TRANSPORT SYSTEM BINDING PROTEIN MLAD"/>
    <property type="match status" value="1"/>
</dbReference>
<keyword evidence="1" id="KW-0175">Coiled coil</keyword>
<dbReference type="AlphaFoldDB" id="A0A5M6DR27"/>
<feature type="coiled-coil region" evidence="1">
    <location>
        <begin position="215"/>
        <end position="265"/>
    </location>
</feature>
<protein>
    <submittedName>
        <fullName evidence="4">MCE family protein</fullName>
    </submittedName>
</protein>
<gene>
    <name evidence="4" type="ORF">F0145_04085</name>
</gene>
<dbReference type="Proteomes" id="UP000323426">
    <property type="component" value="Unassembled WGS sequence"/>
</dbReference>
<reference evidence="4 5" key="1">
    <citation type="submission" date="2019-09" db="EMBL/GenBank/DDBJ databases">
        <title>Genome sequence and assembly of Adhaeribacter sp.</title>
        <authorList>
            <person name="Chhetri G."/>
        </authorList>
    </citation>
    <scope>NUCLEOTIDE SEQUENCE [LARGE SCALE GENOMIC DNA]</scope>
    <source>
        <strain evidence="4 5">DK36</strain>
    </source>
</reference>
<sequence length="349" mass="37919">MNFNPDVFVKLSKEVKVALLGVVAIAALYFGYRFLKGTDFFSSTKKYYVVYPNVDGLAVSGPVMLNGIRVGVVQDMKLMPEQNNHIKVGITVQEGVAIGDSTIASLTSSDLLGGKAITLFLGKNNVRYKGGENLLPHVERSITTMLTEKAMPVLGQVDSTLVRFNALLNADAKRNIQSIIANTNATSELIRTTMLANQRNISTITANMSALTTSLRETEQKFSQLASNLNEITDTLRNAPMTAMIRNTNQTVQEAQAALSKLNQSLSENNGTVGRLMNDDSLYANMNASTASLNALLQDLKANPKRYVHFSLIGGGTKVKKADNVKTATKVRNAANVEQANNVEEVEKK</sequence>
<evidence type="ECO:0000313" key="4">
    <source>
        <dbReference type="EMBL" id="KAA5548702.1"/>
    </source>
</evidence>
<comment type="caution">
    <text evidence="4">The sequence shown here is derived from an EMBL/GenBank/DDBJ whole genome shotgun (WGS) entry which is preliminary data.</text>
</comment>
<evidence type="ECO:0000259" key="3">
    <source>
        <dbReference type="Pfam" id="PF02470"/>
    </source>
</evidence>
<keyword evidence="5" id="KW-1185">Reference proteome</keyword>
<evidence type="ECO:0000256" key="1">
    <source>
        <dbReference type="SAM" id="Coils"/>
    </source>
</evidence>
<dbReference type="Pfam" id="PF02470">
    <property type="entry name" value="MlaD"/>
    <property type="match status" value="1"/>
</dbReference>
<keyword evidence="2" id="KW-1133">Transmembrane helix</keyword>
<dbReference type="EMBL" id="VWSF01000002">
    <property type="protein sequence ID" value="KAA5548702.1"/>
    <property type="molecule type" value="Genomic_DNA"/>
</dbReference>
<dbReference type="InterPro" id="IPR052336">
    <property type="entry name" value="MlaD_Phospholipid_Transporter"/>
</dbReference>
<keyword evidence="2" id="KW-0472">Membrane</keyword>
<feature type="transmembrane region" description="Helical" evidence="2">
    <location>
        <begin position="15"/>
        <end position="35"/>
    </location>
</feature>
<organism evidence="4 5">
    <name type="scientific">Adhaeribacter rhizoryzae</name>
    <dbReference type="NCBI Taxonomy" id="2607907"/>
    <lineage>
        <taxon>Bacteria</taxon>
        <taxon>Pseudomonadati</taxon>
        <taxon>Bacteroidota</taxon>
        <taxon>Cytophagia</taxon>
        <taxon>Cytophagales</taxon>
        <taxon>Hymenobacteraceae</taxon>
        <taxon>Adhaeribacter</taxon>
    </lineage>
</organism>
<name>A0A5M6DR27_9BACT</name>
<evidence type="ECO:0000313" key="5">
    <source>
        <dbReference type="Proteomes" id="UP000323426"/>
    </source>
</evidence>
<evidence type="ECO:0000256" key="2">
    <source>
        <dbReference type="SAM" id="Phobius"/>
    </source>
</evidence>
<feature type="domain" description="Mce/MlaD" evidence="3">
    <location>
        <begin position="44"/>
        <end position="119"/>
    </location>
</feature>
<dbReference type="PANTHER" id="PTHR33371">
    <property type="entry name" value="INTERMEMBRANE PHOSPHOLIPID TRANSPORT SYSTEM BINDING PROTEIN MLAD-RELATED"/>
    <property type="match status" value="1"/>
</dbReference>
<keyword evidence="2" id="KW-0812">Transmembrane</keyword>
<dbReference type="InterPro" id="IPR003399">
    <property type="entry name" value="Mce/MlaD"/>
</dbReference>